<gene>
    <name evidence="2" type="ORF">VitviT2T_021178</name>
</gene>
<dbReference type="InterPro" id="IPR036423">
    <property type="entry name" value="SOD-like_Cu/Zn_dom_sf"/>
</dbReference>
<keyword evidence="3" id="KW-1185">Reference proteome</keyword>
<evidence type="ECO:0000313" key="3">
    <source>
        <dbReference type="Proteomes" id="UP001227230"/>
    </source>
</evidence>
<dbReference type="Gene3D" id="2.60.40.200">
    <property type="entry name" value="Superoxide dismutase, copper/zinc binding domain"/>
    <property type="match status" value="1"/>
</dbReference>
<evidence type="ECO:0000259" key="1">
    <source>
        <dbReference type="Pfam" id="PF00080"/>
    </source>
</evidence>
<feature type="domain" description="Superoxide dismutase copper/zinc binding" evidence="1">
    <location>
        <begin position="16"/>
        <end position="64"/>
    </location>
</feature>
<dbReference type="Proteomes" id="UP001227230">
    <property type="component" value="Chromosome 14"/>
</dbReference>
<evidence type="ECO:0000313" key="2">
    <source>
        <dbReference type="EMBL" id="WKA03041.1"/>
    </source>
</evidence>
<protein>
    <recommendedName>
        <fullName evidence="1">Superoxide dismutase copper/zinc binding domain-containing protein</fullName>
    </recommendedName>
</protein>
<accession>A0ABY9D8Q6</accession>
<dbReference type="SUPFAM" id="SSF49329">
    <property type="entry name" value="Cu,Zn superoxide dismutase-like"/>
    <property type="match status" value="1"/>
</dbReference>
<sequence>MASMCMPLGTQQMLACQPILPYFNPSGKVHGALEDENHHTGDLGNVIIGENGTINFKIVDKQIDFLPLFLVFPFYSFSHT</sequence>
<name>A0ABY9D8Q6_VITVI</name>
<dbReference type="EMBL" id="CP126661">
    <property type="protein sequence ID" value="WKA03041.1"/>
    <property type="molecule type" value="Genomic_DNA"/>
</dbReference>
<reference evidence="2 3" key="1">
    <citation type="journal article" date="2023" name="Hortic Res">
        <title>The complete reference genome for grapevine (Vitis vinifera L.) genetics and breeding.</title>
        <authorList>
            <person name="Shi X."/>
            <person name="Cao S."/>
            <person name="Wang X."/>
            <person name="Huang S."/>
            <person name="Wang Y."/>
            <person name="Liu Z."/>
            <person name="Liu W."/>
            <person name="Leng X."/>
            <person name="Peng Y."/>
            <person name="Wang N."/>
            <person name="Wang Y."/>
            <person name="Ma Z."/>
            <person name="Xu X."/>
            <person name="Zhang F."/>
            <person name="Xue H."/>
            <person name="Zhong H."/>
            <person name="Wang Y."/>
            <person name="Zhang K."/>
            <person name="Velt A."/>
            <person name="Avia K."/>
            <person name="Holtgrawe D."/>
            <person name="Grimplet J."/>
            <person name="Matus J.T."/>
            <person name="Ware D."/>
            <person name="Wu X."/>
            <person name="Wang H."/>
            <person name="Liu C."/>
            <person name="Fang Y."/>
            <person name="Rustenholz C."/>
            <person name="Cheng Z."/>
            <person name="Xiao H."/>
            <person name="Zhou Y."/>
        </authorList>
    </citation>
    <scope>NUCLEOTIDE SEQUENCE [LARGE SCALE GENOMIC DNA]</scope>
    <source>
        <strain evidence="3">cv. Pinot noir / PN40024</strain>
        <tissue evidence="2">Leaf</tissue>
    </source>
</reference>
<organism evidence="2 3">
    <name type="scientific">Vitis vinifera</name>
    <name type="common">Grape</name>
    <dbReference type="NCBI Taxonomy" id="29760"/>
    <lineage>
        <taxon>Eukaryota</taxon>
        <taxon>Viridiplantae</taxon>
        <taxon>Streptophyta</taxon>
        <taxon>Embryophyta</taxon>
        <taxon>Tracheophyta</taxon>
        <taxon>Spermatophyta</taxon>
        <taxon>Magnoliopsida</taxon>
        <taxon>eudicotyledons</taxon>
        <taxon>Gunneridae</taxon>
        <taxon>Pentapetalae</taxon>
        <taxon>rosids</taxon>
        <taxon>Vitales</taxon>
        <taxon>Vitaceae</taxon>
        <taxon>Viteae</taxon>
        <taxon>Vitis</taxon>
    </lineage>
</organism>
<dbReference type="Pfam" id="PF00080">
    <property type="entry name" value="Sod_Cu"/>
    <property type="match status" value="1"/>
</dbReference>
<proteinExistence type="predicted"/>
<dbReference type="InterPro" id="IPR001424">
    <property type="entry name" value="SOD_Cu_Zn_dom"/>
</dbReference>